<organism evidence="3 4">
    <name type="scientific">Aspergillus calidoustus</name>
    <dbReference type="NCBI Taxonomy" id="454130"/>
    <lineage>
        <taxon>Eukaryota</taxon>
        <taxon>Fungi</taxon>
        <taxon>Dikarya</taxon>
        <taxon>Ascomycota</taxon>
        <taxon>Pezizomycotina</taxon>
        <taxon>Eurotiomycetes</taxon>
        <taxon>Eurotiomycetidae</taxon>
        <taxon>Eurotiales</taxon>
        <taxon>Aspergillaceae</taxon>
        <taxon>Aspergillus</taxon>
        <taxon>Aspergillus subgen. Nidulantes</taxon>
    </lineage>
</organism>
<dbReference type="Pfam" id="PF17111">
    <property type="entry name" value="PigL_N"/>
    <property type="match status" value="1"/>
</dbReference>
<dbReference type="EMBL" id="CDMC01000009">
    <property type="protein sequence ID" value="CEL07307.1"/>
    <property type="molecule type" value="Genomic_DNA"/>
</dbReference>
<keyword evidence="4" id="KW-1185">Reference proteome</keyword>
<sequence length="299" mass="32610">MADPFSLAAGAIGTIGLALQTITALFNEIQAIQNAPALITSLGRDLEAVQAVLQQFNSPTNLTTLQTLRPETQSALWLAVQQCTQVCHSFRVKVQKWTSRSTDGKMHWWVRARVGLFEVAKIEFLRDALAASNDTMNAALALATLLSAVQTAETTKETKDNLAARQTELTQMLEALDERTTSINLQLASLTPETRAPVDSYTCFISQDRNPSSTGTHHAAHNVPEGPHLATEILDVFHHSKQLLKQLISDPCATRNKDGKDRHGERWQAIGGYDQSSGEAGDLARYKGRVRPSGKGVGL</sequence>
<evidence type="ECO:0000313" key="4">
    <source>
        <dbReference type="Proteomes" id="UP000054771"/>
    </source>
</evidence>
<accession>A0A0U5G6V8</accession>
<reference evidence="4" key="1">
    <citation type="journal article" date="2016" name="Genome Announc.">
        <title>Draft genome sequences of fungus Aspergillus calidoustus.</title>
        <authorList>
            <person name="Horn F."/>
            <person name="Linde J."/>
            <person name="Mattern D.J."/>
            <person name="Walther G."/>
            <person name="Guthke R."/>
            <person name="Scherlach K."/>
            <person name="Martin K."/>
            <person name="Brakhage A.A."/>
            <person name="Petzke L."/>
            <person name="Valiante V."/>
        </authorList>
    </citation>
    <scope>NUCLEOTIDE SEQUENCE [LARGE SCALE GENOMIC DNA]</scope>
    <source>
        <strain evidence="4">SF006504</strain>
    </source>
</reference>
<proteinExistence type="predicted"/>
<dbReference type="STRING" id="454130.A0A0U5G6V8"/>
<evidence type="ECO:0000259" key="2">
    <source>
        <dbReference type="Pfam" id="PF17111"/>
    </source>
</evidence>
<feature type="region of interest" description="Disordered" evidence="1">
    <location>
        <begin position="254"/>
        <end position="299"/>
    </location>
</feature>
<evidence type="ECO:0000313" key="3">
    <source>
        <dbReference type="EMBL" id="CEL07307.1"/>
    </source>
</evidence>
<dbReference type="Proteomes" id="UP000054771">
    <property type="component" value="Unassembled WGS sequence"/>
</dbReference>
<feature type="domain" description="Azaphilone pigments biosynthesis cluster protein L N-terminal" evidence="2">
    <location>
        <begin position="2"/>
        <end position="189"/>
    </location>
</feature>
<dbReference type="OrthoDB" id="432483at2759"/>
<gene>
    <name evidence="3" type="ORF">ASPCAL10468</name>
</gene>
<name>A0A0U5G6V8_ASPCI</name>
<dbReference type="AlphaFoldDB" id="A0A0U5G6V8"/>
<dbReference type="InterPro" id="IPR031348">
    <property type="entry name" value="PigL_N"/>
</dbReference>
<protein>
    <recommendedName>
        <fullName evidence="2">Azaphilone pigments biosynthesis cluster protein L N-terminal domain-containing protein</fullName>
    </recommendedName>
</protein>
<evidence type="ECO:0000256" key="1">
    <source>
        <dbReference type="SAM" id="MobiDB-lite"/>
    </source>
</evidence>
<feature type="compositionally biased region" description="Basic and acidic residues" evidence="1">
    <location>
        <begin position="255"/>
        <end position="266"/>
    </location>
</feature>